<evidence type="ECO:0000313" key="2">
    <source>
        <dbReference type="Proteomes" id="UP000288789"/>
    </source>
</evidence>
<sequence length="88" mass="10655">MKRSAFENLTETDISRVIEMAWEDRTAFEAIERLYQLNESQVIQLMRQQLKHNSFKLWRKRVQGRATKHEQLRNPAVSRAYCPTQYKR</sequence>
<dbReference type="OrthoDB" id="289296at2"/>
<comment type="caution">
    <text evidence="1">The sequence shown here is derived from an EMBL/GenBank/DDBJ whole genome shotgun (WGS) entry which is preliminary data.</text>
</comment>
<evidence type="ECO:0000313" key="1">
    <source>
        <dbReference type="EMBL" id="RWU09508.1"/>
    </source>
</evidence>
<dbReference type="AlphaFoldDB" id="A0A443YZA2"/>
<dbReference type="InterPro" id="IPR019882">
    <property type="entry name" value="CHP03643"/>
</dbReference>
<protein>
    <submittedName>
        <fullName evidence="1">TIGR03643 family protein</fullName>
    </submittedName>
</protein>
<dbReference type="NCBIfam" id="TIGR03643">
    <property type="entry name" value="TIGR03643 family protein"/>
    <property type="match status" value="1"/>
</dbReference>
<keyword evidence="2" id="KW-1185">Reference proteome</keyword>
<proteinExistence type="predicted"/>
<dbReference type="Pfam" id="PF10985">
    <property type="entry name" value="DUF2805"/>
    <property type="match status" value="1"/>
</dbReference>
<gene>
    <name evidence="1" type="ORF">EGC76_07735</name>
</gene>
<dbReference type="Proteomes" id="UP000288789">
    <property type="component" value="Unassembled WGS sequence"/>
</dbReference>
<dbReference type="RefSeq" id="WP_128352414.1">
    <property type="nucleotide sequence ID" value="NZ_JBLXIM010000002.1"/>
</dbReference>
<name>A0A443YZA2_9GAMM</name>
<dbReference type="EMBL" id="RSFE01000005">
    <property type="protein sequence ID" value="RWU09508.1"/>
    <property type="molecule type" value="Genomic_DNA"/>
</dbReference>
<accession>A0A443YZA2</accession>
<reference evidence="1 2" key="1">
    <citation type="submission" date="2018-12" db="EMBL/GenBank/DDBJ databases">
        <authorList>
            <person name="Li A."/>
            <person name="Zhang M."/>
            <person name="Zhu H."/>
        </authorList>
    </citation>
    <scope>NUCLEOTIDE SEQUENCE [LARGE SCALE GENOMIC DNA]</scope>
    <source>
        <strain evidence="1 2">R04H25</strain>
    </source>
</reference>
<organism evidence="1 2">
    <name type="scientific">Pseudidiomarina gelatinasegens</name>
    <dbReference type="NCBI Taxonomy" id="2487740"/>
    <lineage>
        <taxon>Bacteria</taxon>
        <taxon>Pseudomonadati</taxon>
        <taxon>Pseudomonadota</taxon>
        <taxon>Gammaproteobacteria</taxon>
        <taxon>Alteromonadales</taxon>
        <taxon>Idiomarinaceae</taxon>
        <taxon>Pseudidiomarina</taxon>
    </lineage>
</organism>